<protein>
    <recommendedName>
        <fullName evidence="3">DNA primase/polymerase bifunctional N-terminal domain-containing protein</fullName>
    </recommendedName>
</protein>
<dbReference type="RefSeq" id="WP_100202446.1">
    <property type="nucleotide sequence ID" value="NZ_PGGW01000052.1"/>
</dbReference>
<organism evidence="1 2">
    <name type="scientific">Streptomyces carminius</name>
    <dbReference type="NCBI Taxonomy" id="2665496"/>
    <lineage>
        <taxon>Bacteria</taxon>
        <taxon>Bacillati</taxon>
        <taxon>Actinomycetota</taxon>
        <taxon>Actinomycetes</taxon>
        <taxon>Kitasatosporales</taxon>
        <taxon>Streptomycetaceae</taxon>
        <taxon>Streptomyces</taxon>
    </lineage>
</organism>
<proteinExistence type="predicted"/>
<evidence type="ECO:0000313" key="1">
    <source>
        <dbReference type="EMBL" id="PJE96954.1"/>
    </source>
</evidence>
<name>A0A2M8LYF7_9ACTN</name>
<reference evidence="1 2" key="1">
    <citation type="submission" date="2017-11" db="EMBL/GenBank/DDBJ databases">
        <title>Streptomyces carmine sp. nov., a novel actinomycete isolated from Sophora alopecuroides in Xinjiang, China.</title>
        <authorList>
            <person name="Wang Y."/>
            <person name="Luo X."/>
            <person name="Wan C."/>
            <person name="Zhang L."/>
        </authorList>
    </citation>
    <scope>NUCLEOTIDE SEQUENCE [LARGE SCALE GENOMIC DNA]</scope>
    <source>
        <strain evidence="1 2">TRM SA0054</strain>
    </source>
</reference>
<dbReference type="Proteomes" id="UP000230407">
    <property type="component" value="Unassembled WGS sequence"/>
</dbReference>
<sequence>MPTYSQQPRLPRATWARHLSQPELFAAGRDWDAIRVEAGTGVRAVRFLEASGVPVGPVLHGRGNGQAYFLTPPGTARGWRQKRSRAPGQGSWVALAPPGWVGGMLRWVSAPTDGPPYTAVRDLTLALTFAALEETGQ</sequence>
<accession>A0A2M8LYF7</accession>
<evidence type="ECO:0008006" key="3">
    <source>
        <dbReference type="Google" id="ProtNLM"/>
    </source>
</evidence>
<gene>
    <name evidence="1" type="ORF">CUT44_15505</name>
</gene>
<evidence type="ECO:0000313" key="2">
    <source>
        <dbReference type="Proteomes" id="UP000230407"/>
    </source>
</evidence>
<dbReference type="EMBL" id="PGGW01000052">
    <property type="protein sequence ID" value="PJE96954.1"/>
    <property type="molecule type" value="Genomic_DNA"/>
</dbReference>
<comment type="caution">
    <text evidence="1">The sequence shown here is derived from an EMBL/GenBank/DDBJ whole genome shotgun (WGS) entry which is preliminary data.</text>
</comment>
<keyword evidence="2" id="KW-1185">Reference proteome</keyword>
<dbReference type="AlphaFoldDB" id="A0A2M8LYF7"/>